<evidence type="ECO:0000256" key="8">
    <source>
        <dbReference type="ARBA" id="ARBA00023136"/>
    </source>
</evidence>
<protein>
    <submittedName>
        <fullName evidence="10">CIC11C00000005163</fullName>
    </submittedName>
</protein>
<dbReference type="EMBL" id="LT635764">
    <property type="protein sequence ID" value="SGZ48500.1"/>
    <property type="molecule type" value="Genomic_DNA"/>
</dbReference>
<organism evidence="10 11">
    <name type="scientific">Sungouiella intermedia</name>
    <dbReference type="NCBI Taxonomy" id="45354"/>
    <lineage>
        <taxon>Eukaryota</taxon>
        <taxon>Fungi</taxon>
        <taxon>Dikarya</taxon>
        <taxon>Ascomycota</taxon>
        <taxon>Saccharomycotina</taxon>
        <taxon>Pichiomycetes</taxon>
        <taxon>Metschnikowiaceae</taxon>
        <taxon>Sungouiella</taxon>
    </lineage>
</organism>
<evidence type="ECO:0000256" key="5">
    <source>
        <dbReference type="ARBA" id="ARBA00022692"/>
    </source>
</evidence>
<keyword evidence="9" id="KW-0961">Cell wall biogenesis/degradation</keyword>
<dbReference type="Pfam" id="PF12141">
    <property type="entry name" value="BMT"/>
    <property type="match status" value="1"/>
</dbReference>
<keyword evidence="4" id="KW-0808">Transferase</keyword>
<evidence type="ECO:0000256" key="2">
    <source>
        <dbReference type="ARBA" id="ARBA00009486"/>
    </source>
</evidence>
<dbReference type="GO" id="GO:0000030">
    <property type="term" value="F:mannosyltransferase activity"/>
    <property type="evidence" value="ECO:0007669"/>
    <property type="project" value="InterPro"/>
</dbReference>
<keyword evidence="3" id="KW-0328">Glycosyltransferase</keyword>
<comment type="subcellular location">
    <subcellularLocation>
        <location evidence="1">Membrane</location>
        <topology evidence="1">Single-pass type II membrane protein</topology>
    </subcellularLocation>
</comment>
<evidence type="ECO:0000313" key="10">
    <source>
        <dbReference type="EMBL" id="SGZ48500.1"/>
    </source>
</evidence>
<dbReference type="GO" id="GO:0016020">
    <property type="term" value="C:membrane"/>
    <property type="evidence" value="ECO:0007669"/>
    <property type="project" value="UniProtKB-SubCell"/>
</dbReference>
<evidence type="ECO:0000256" key="9">
    <source>
        <dbReference type="ARBA" id="ARBA00023316"/>
    </source>
</evidence>
<evidence type="ECO:0000256" key="6">
    <source>
        <dbReference type="ARBA" id="ARBA00022968"/>
    </source>
</evidence>
<comment type="similarity">
    <text evidence="2">Belongs to the BMT family.</text>
</comment>
<proteinExistence type="inferred from homology"/>
<keyword evidence="5" id="KW-0812">Transmembrane</keyword>
<keyword evidence="6" id="KW-0735">Signal-anchor</keyword>
<evidence type="ECO:0000256" key="7">
    <source>
        <dbReference type="ARBA" id="ARBA00022989"/>
    </source>
</evidence>
<dbReference type="InterPro" id="IPR021988">
    <property type="entry name" value="BMT1"/>
</dbReference>
<reference evidence="10 11" key="1">
    <citation type="submission" date="2016-10" db="EMBL/GenBank/DDBJ databases">
        <authorList>
            <person name="de Groot N.N."/>
        </authorList>
    </citation>
    <scope>NUCLEOTIDE SEQUENCE [LARGE SCALE GENOMIC DNA]</scope>
    <source>
        <strain evidence="10 11">PYCC 4715</strain>
    </source>
</reference>
<evidence type="ECO:0000256" key="1">
    <source>
        <dbReference type="ARBA" id="ARBA00004606"/>
    </source>
</evidence>
<evidence type="ECO:0000256" key="3">
    <source>
        <dbReference type="ARBA" id="ARBA00022676"/>
    </source>
</evidence>
<name>A0A1L0BAQ4_9ASCO</name>
<keyword evidence="8" id="KW-0472">Membrane</keyword>
<gene>
    <name evidence="10" type="ORF">SAMEA4029009_CIC11G00000005163</name>
</gene>
<accession>A0A1L0BAQ4</accession>
<dbReference type="GO" id="GO:0071555">
    <property type="term" value="P:cell wall organization"/>
    <property type="evidence" value="ECO:0007669"/>
    <property type="project" value="UniProtKB-KW"/>
</dbReference>
<evidence type="ECO:0000313" key="11">
    <source>
        <dbReference type="Proteomes" id="UP000182259"/>
    </source>
</evidence>
<dbReference type="AlphaFoldDB" id="A0A1L0BAQ4"/>
<keyword evidence="7" id="KW-1133">Transmembrane helix</keyword>
<sequence>MRYLVQFKARLALLVLAILTLWVIATTTSRTLSFKVKHTKSPRQVDLVVFPLNFTNEPVLSLRKLFPLLRSKEYAQARLQLGPSTSTSNFKAHYGQGSSHPIQLFNLDQFINMNMEKCGALEKNLTGIRVSDKISLGTSVKKIVRQIIEGIDSGYDTYLQEMAPYFIEQIRLQYHFDVCEKHWFRMAGSSVWLEAYGVHMMVSRLAYSPDGSRNNPKLSFVYTELFDSNWEPVTLSLVVPSNIAQGYRCFEHNGHGYTIVNYPTILPIPFFHDYDYNEMKYLGPEDARVILVKNPAGHEEPLLVFNAWHQKLAYLDDDEDEYLVKKMQEYRSMWVGWPWQYQRGKTNVDGFADSRFDTLMYNRVKELMIKNIPRQVKQKNWTPLISEMLRSKLGYDNELLFIYRWANLQILKCDLVGEGRCGFVYKLNKRLVTSSKVGPLRGGTQLININQLIASSSSKEITDKLIPPGREIWIGFARAHLVKCGCGNDLYRPNLVVITKDTVTVDGTSTDHYKVSHISGFMSLNVEIISWNPNRPYELCSGTNALIPNGISKWDLKVERDQNGKVHFYDEVHLAISVSDSTIDGISMKGLLNSLITSQNTLVLTTDELNDKAKQDLQIPMSEDNLEGLGYNNDNIICAMDASSRFCSEYGDEKIRIENEKGGNYKDNEVDTYEEKMEDYKAALFDLGYDY</sequence>
<dbReference type="Proteomes" id="UP000182259">
    <property type="component" value="Chromosome I"/>
</dbReference>
<evidence type="ECO:0000256" key="4">
    <source>
        <dbReference type="ARBA" id="ARBA00022679"/>
    </source>
</evidence>